<dbReference type="Pfam" id="PF00013">
    <property type="entry name" value="KH_1"/>
    <property type="match status" value="5"/>
</dbReference>
<dbReference type="Gene3D" id="3.30.310.210">
    <property type="match status" value="1"/>
</dbReference>
<dbReference type="PROSITE" id="PS50084">
    <property type="entry name" value="KH_TYPE_1"/>
    <property type="match status" value="5"/>
</dbReference>
<dbReference type="InterPro" id="IPR036612">
    <property type="entry name" value="KH_dom_type_1_sf"/>
</dbReference>
<keyword evidence="1" id="KW-0677">Repeat</keyword>
<feature type="domain" description="K Homology" evidence="4">
    <location>
        <begin position="336"/>
        <end position="403"/>
    </location>
</feature>
<feature type="compositionally biased region" description="Low complexity" evidence="3">
    <location>
        <begin position="1156"/>
        <end position="1180"/>
    </location>
</feature>
<dbReference type="EnsemblProtists" id="EOD09616">
    <property type="protein sequence ID" value="EOD09616"/>
    <property type="gene ID" value="EMIHUDRAFT_461805"/>
</dbReference>
<dbReference type="SMART" id="SM00322">
    <property type="entry name" value="KH"/>
    <property type="match status" value="7"/>
</dbReference>
<sequence>MNGGSADRGGNSHGAHSSSSERTKLQTSASSGLRAQAETLREQLNALDTRREHLIKHRPTGAKRRSMQEVEALIRAKQEEMERSTLTIKEEKQRLLEMKRMKDDARQASALAAEWESDFEDVRNKRSSLTRPTVPPLAQLTESLRAVFADLDAARDASSRAEAAVELGLSPEAVVERKLSPSAELRELLSSAWMRKRLRAEYAVVVRPDRAAKAVRVFGEPEGVEAAGAFVAGMGPVGVARIKVDEENLSLLIGRKGATVEALQAPTPPLPTPPPPPPPHSAQSALSAQPVPAGAQEESGCSVELRRKELTVVLAGPAEAVVALEARIEHLLLTQRRVEVKLSYDPEQKGRLLGKGGATVQRIQSQSGGATLDIGKGDDATVRVSGPAHAVETARVAISRLLSLDAESVRTVAVPEAVALAVLGRGTERLKLPEGVCADRAGDGAVKVRGSRAAVEEVVREIEAAVAANERVEETLEVESQHVSMLLGKGGQAMFAMQKETGANIALSKQADGKVMQTATIKGTRRAVGKALAALEAVLQYNADCSEKIEVKVEFMPFVIGKGGEEINRIRAATGAAIDAARNQHGNEIFIRGSAEAVEAAKRAISAVEDANRRVTESVPMPWHCIDLLLGPNAERLRQLEAEHSVQLELPGVSLASDVPVRTTFLGISSSMSIRGRRKHVEAAMAEVTALSRKHQREETVLLEEDAELLSRACLQDEGLLPGLEARFGVSILFEPLSNRIVFRGEGYLAAQIEVQHLLSQWRPSEAALDCPPFQMALLHRREGGLLLQLQCLVAPALLALQECPSMVLLTAAAPVLSGARAKAEAWIQEHAECSREVQVPPEVAAILSPRLRMLAAQHQVDLEMRGSAVAVHGPEVCVAGVQAELKELIEQHAITEARAGARGGSLCRRGLTRLATASGGSQSKGGSQPGISIDVRRSEGLVVLRGTRKPIAAAQGEVAALLEEARSCAHREELSVESHHAVLHLDRVGRTLTLFGLPAAVQSVQQALASALDVCEERRQVALATIPIIIGRAGANIKRLQQASSESGASFDIDRNAGHVRVYGSKAAVAAAVAALDALLVEHGGSSELPVKAKQVPLIIGRGGATIRQLESDSGATITVSKDDGVVRVRGSKRAVDKATELLQQLLSGGGANGAKGANGTKDAHGANGQNGANDNGAAVRGAEPPPGLTSAAPARRAVA</sequence>
<dbReference type="eggNOG" id="KOG2208">
    <property type="taxonomic scope" value="Eukaryota"/>
</dbReference>
<protein>
    <recommendedName>
        <fullName evidence="4">K Homology domain-containing protein</fullName>
    </recommendedName>
</protein>
<dbReference type="HOGENOM" id="CLU_270797_0_0_1"/>
<feature type="domain" description="K Homology" evidence="4">
    <location>
        <begin position="470"/>
        <end position="540"/>
    </location>
</feature>
<accession>A0A0D3IED1</accession>
<feature type="compositionally biased region" description="Low complexity" evidence="3">
    <location>
        <begin position="281"/>
        <end position="290"/>
    </location>
</feature>
<evidence type="ECO:0000256" key="3">
    <source>
        <dbReference type="SAM" id="MobiDB-lite"/>
    </source>
</evidence>
<dbReference type="KEGG" id="ehx:EMIHUDRAFT_461805"/>
<dbReference type="eggNOG" id="KOG2279">
    <property type="taxonomic scope" value="Eukaryota"/>
</dbReference>
<dbReference type="PANTHER" id="PTHR10288">
    <property type="entry name" value="KH DOMAIN CONTAINING RNA BINDING PROTEIN"/>
    <property type="match status" value="1"/>
</dbReference>
<feature type="region of interest" description="Disordered" evidence="3">
    <location>
        <begin position="1149"/>
        <end position="1201"/>
    </location>
</feature>
<proteinExistence type="predicted"/>
<dbReference type="RefSeq" id="XP_005762045.1">
    <property type="nucleotide sequence ID" value="XM_005761988.1"/>
</dbReference>
<organism evidence="5 6">
    <name type="scientific">Emiliania huxleyi (strain CCMP1516)</name>
    <dbReference type="NCBI Taxonomy" id="280463"/>
    <lineage>
        <taxon>Eukaryota</taxon>
        <taxon>Haptista</taxon>
        <taxon>Haptophyta</taxon>
        <taxon>Prymnesiophyceae</taxon>
        <taxon>Isochrysidales</taxon>
        <taxon>Noelaerhabdaceae</taxon>
        <taxon>Emiliania</taxon>
    </lineage>
</organism>
<reference evidence="5" key="2">
    <citation type="submission" date="2024-10" db="UniProtKB">
        <authorList>
            <consortium name="EnsemblProtists"/>
        </authorList>
    </citation>
    <scope>IDENTIFICATION</scope>
</reference>
<dbReference type="PaxDb" id="2903-EOD09616"/>
<dbReference type="Proteomes" id="UP000013827">
    <property type="component" value="Unassembled WGS sequence"/>
</dbReference>
<feature type="domain" description="K Homology" evidence="4">
    <location>
        <begin position="543"/>
        <end position="610"/>
    </location>
</feature>
<evidence type="ECO:0000313" key="6">
    <source>
        <dbReference type="Proteomes" id="UP000013827"/>
    </source>
</evidence>
<dbReference type="InterPro" id="IPR004087">
    <property type="entry name" value="KH_dom"/>
</dbReference>
<dbReference type="SUPFAM" id="SSF54791">
    <property type="entry name" value="Eukaryotic type KH-domain (KH-domain type I)"/>
    <property type="match status" value="5"/>
</dbReference>
<evidence type="ECO:0000259" key="4">
    <source>
        <dbReference type="SMART" id="SM00322"/>
    </source>
</evidence>
<keyword evidence="6" id="KW-1185">Reference proteome</keyword>
<dbReference type="GeneID" id="17255527"/>
<dbReference type="InterPro" id="IPR004088">
    <property type="entry name" value="KH_dom_type_1"/>
</dbReference>
<reference evidence="6" key="1">
    <citation type="journal article" date="2013" name="Nature">
        <title>Pan genome of the phytoplankton Emiliania underpins its global distribution.</title>
        <authorList>
            <person name="Read B.A."/>
            <person name="Kegel J."/>
            <person name="Klute M.J."/>
            <person name="Kuo A."/>
            <person name="Lefebvre S.C."/>
            <person name="Maumus F."/>
            <person name="Mayer C."/>
            <person name="Miller J."/>
            <person name="Monier A."/>
            <person name="Salamov A."/>
            <person name="Young J."/>
            <person name="Aguilar M."/>
            <person name="Claverie J.M."/>
            <person name="Frickenhaus S."/>
            <person name="Gonzalez K."/>
            <person name="Herman E.K."/>
            <person name="Lin Y.C."/>
            <person name="Napier J."/>
            <person name="Ogata H."/>
            <person name="Sarno A.F."/>
            <person name="Shmutz J."/>
            <person name="Schroeder D."/>
            <person name="de Vargas C."/>
            <person name="Verret F."/>
            <person name="von Dassow P."/>
            <person name="Valentin K."/>
            <person name="Van de Peer Y."/>
            <person name="Wheeler G."/>
            <person name="Dacks J.B."/>
            <person name="Delwiche C.F."/>
            <person name="Dyhrman S.T."/>
            <person name="Glockner G."/>
            <person name="John U."/>
            <person name="Richards T."/>
            <person name="Worden A.Z."/>
            <person name="Zhang X."/>
            <person name="Grigoriev I.V."/>
            <person name="Allen A.E."/>
            <person name="Bidle K."/>
            <person name="Borodovsky M."/>
            <person name="Bowler C."/>
            <person name="Brownlee C."/>
            <person name="Cock J.M."/>
            <person name="Elias M."/>
            <person name="Gladyshev V.N."/>
            <person name="Groth M."/>
            <person name="Guda C."/>
            <person name="Hadaegh A."/>
            <person name="Iglesias-Rodriguez M.D."/>
            <person name="Jenkins J."/>
            <person name="Jones B.M."/>
            <person name="Lawson T."/>
            <person name="Leese F."/>
            <person name="Lindquist E."/>
            <person name="Lobanov A."/>
            <person name="Lomsadze A."/>
            <person name="Malik S.B."/>
            <person name="Marsh M.E."/>
            <person name="Mackinder L."/>
            <person name="Mock T."/>
            <person name="Mueller-Roeber B."/>
            <person name="Pagarete A."/>
            <person name="Parker M."/>
            <person name="Probert I."/>
            <person name="Quesneville H."/>
            <person name="Raines C."/>
            <person name="Rensing S.A."/>
            <person name="Riano-Pachon D.M."/>
            <person name="Richier S."/>
            <person name="Rokitta S."/>
            <person name="Shiraiwa Y."/>
            <person name="Soanes D.M."/>
            <person name="van der Giezen M."/>
            <person name="Wahlund T.M."/>
            <person name="Williams B."/>
            <person name="Wilson W."/>
            <person name="Wolfe G."/>
            <person name="Wurch L.L."/>
        </authorList>
    </citation>
    <scope>NUCLEOTIDE SEQUENCE</scope>
</reference>
<feature type="domain" description="K Homology" evidence="4">
    <location>
        <begin position="1014"/>
        <end position="1082"/>
    </location>
</feature>
<name>A0A0D3IED1_EMIH1</name>
<evidence type="ECO:0000256" key="1">
    <source>
        <dbReference type="ARBA" id="ARBA00022737"/>
    </source>
</evidence>
<keyword evidence="2" id="KW-0694">RNA-binding</keyword>
<feature type="domain" description="K Homology" evidence="4">
    <location>
        <begin position="236"/>
        <end position="333"/>
    </location>
</feature>
<dbReference type="Gene3D" id="3.30.1370.10">
    <property type="entry name" value="K Homology domain, type 1"/>
    <property type="match status" value="5"/>
</dbReference>
<dbReference type="OMA" id="SCAHREE"/>
<feature type="domain" description="K Homology" evidence="4">
    <location>
        <begin position="1084"/>
        <end position="1149"/>
    </location>
</feature>
<evidence type="ECO:0000313" key="5">
    <source>
        <dbReference type="EnsemblProtists" id="EOD09616"/>
    </source>
</evidence>
<dbReference type="STRING" id="2903.R1DFL6"/>
<feature type="region of interest" description="Disordered" evidence="3">
    <location>
        <begin position="263"/>
        <end position="300"/>
    </location>
</feature>
<feature type="compositionally biased region" description="Pro residues" evidence="3">
    <location>
        <begin position="266"/>
        <end position="280"/>
    </location>
</feature>
<dbReference type="CDD" id="cd00105">
    <property type="entry name" value="KH-I"/>
    <property type="match status" value="3"/>
</dbReference>
<feature type="domain" description="K Homology" evidence="4">
    <location>
        <begin position="613"/>
        <end position="693"/>
    </location>
</feature>
<feature type="region of interest" description="Disordered" evidence="3">
    <location>
        <begin position="1"/>
        <end position="37"/>
    </location>
</feature>
<dbReference type="GO" id="GO:0003723">
    <property type="term" value="F:RNA binding"/>
    <property type="evidence" value="ECO:0007669"/>
    <property type="project" value="UniProtKB-UniRule"/>
</dbReference>
<dbReference type="AlphaFoldDB" id="A0A0D3IED1"/>
<evidence type="ECO:0000256" key="2">
    <source>
        <dbReference type="PROSITE-ProRule" id="PRU00117"/>
    </source>
</evidence>